<dbReference type="GO" id="GO:0046491">
    <property type="term" value="P:L-methylmalonyl-CoA metabolic process"/>
    <property type="evidence" value="ECO:0007669"/>
    <property type="project" value="TreeGrafter"/>
</dbReference>
<dbReference type="NCBIfam" id="TIGR03081">
    <property type="entry name" value="metmalonyl_epim"/>
    <property type="match status" value="1"/>
</dbReference>
<dbReference type="GO" id="GO:0046872">
    <property type="term" value="F:metal ion binding"/>
    <property type="evidence" value="ECO:0007669"/>
    <property type="project" value="UniProtKB-KW"/>
</dbReference>
<keyword evidence="2" id="KW-0479">Metal-binding</keyword>
<name>A0A381U7F1_9ZZZZ</name>
<dbReference type="EMBL" id="UINC01005884">
    <property type="protein sequence ID" value="SVA24156.1"/>
    <property type="molecule type" value="Genomic_DNA"/>
</dbReference>
<feature type="domain" description="VOC" evidence="3">
    <location>
        <begin position="5"/>
        <end position="133"/>
    </location>
</feature>
<evidence type="ECO:0000313" key="4">
    <source>
        <dbReference type="EMBL" id="SVA24156.1"/>
    </source>
</evidence>
<dbReference type="InterPro" id="IPR029068">
    <property type="entry name" value="Glyas_Bleomycin-R_OHBP_Dase"/>
</dbReference>
<organism evidence="4">
    <name type="scientific">marine metagenome</name>
    <dbReference type="NCBI Taxonomy" id="408172"/>
    <lineage>
        <taxon>unclassified sequences</taxon>
        <taxon>metagenomes</taxon>
        <taxon>ecological metagenomes</taxon>
    </lineage>
</organism>
<evidence type="ECO:0000256" key="2">
    <source>
        <dbReference type="ARBA" id="ARBA00022723"/>
    </source>
</evidence>
<reference evidence="4" key="1">
    <citation type="submission" date="2018-05" db="EMBL/GenBank/DDBJ databases">
        <authorList>
            <person name="Lanie J.A."/>
            <person name="Ng W.-L."/>
            <person name="Kazmierczak K.M."/>
            <person name="Andrzejewski T.M."/>
            <person name="Davidsen T.M."/>
            <person name="Wayne K.J."/>
            <person name="Tettelin H."/>
            <person name="Glass J.I."/>
            <person name="Rusch D."/>
            <person name="Podicherti R."/>
            <person name="Tsui H.-C.T."/>
            <person name="Winkler M.E."/>
        </authorList>
    </citation>
    <scope>NUCLEOTIDE SEQUENCE</scope>
</reference>
<dbReference type="AlphaFoldDB" id="A0A381U7F1"/>
<dbReference type="InterPro" id="IPR037523">
    <property type="entry name" value="VOC_core"/>
</dbReference>
<dbReference type="Gene3D" id="3.10.180.10">
    <property type="entry name" value="2,3-Dihydroxybiphenyl 1,2-Dioxygenase, domain 1"/>
    <property type="match status" value="1"/>
</dbReference>
<dbReference type="InterPro" id="IPR051785">
    <property type="entry name" value="MMCE/EMCE_epimerase"/>
</dbReference>
<sequence length="134" mass="14532">MGDGSINHIGIATRSLDEAEAVWSAFGFVPSRDDLILEQGVRIRYLVGSGGTKIELLEPLNEDSPVGRFITNNGEGVQQVAVDVDDIELSINHLKSLGFRLINDRPLVGSEGHRIAFVHPSTCGGVLIELVERK</sequence>
<dbReference type="PANTHER" id="PTHR43048:SF3">
    <property type="entry name" value="METHYLMALONYL-COA EPIMERASE, MITOCHONDRIAL"/>
    <property type="match status" value="1"/>
</dbReference>
<dbReference type="CDD" id="cd07249">
    <property type="entry name" value="MMCE"/>
    <property type="match status" value="1"/>
</dbReference>
<dbReference type="SUPFAM" id="SSF54593">
    <property type="entry name" value="Glyoxalase/Bleomycin resistance protein/Dihydroxybiphenyl dioxygenase"/>
    <property type="match status" value="1"/>
</dbReference>
<accession>A0A381U7F1</accession>
<dbReference type="InterPro" id="IPR017515">
    <property type="entry name" value="MeMalonyl-CoA_epimerase"/>
</dbReference>
<dbReference type="GO" id="GO:0004493">
    <property type="term" value="F:methylmalonyl-CoA epimerase activity"/>
    <property type="evidence" value="ECO:0007669"/>
    <property type="project" value="TreeGrafter"/>
</dbReference>
<protein>
    <recommendedName>
        <fullName evidence="3">VOC domain-containing protein</fullName>
    </recommendedName>
</protein>
<gene>
    <name evidence="4" type="ORF">METZ01_LOCUS77010</name>
</gene>
<evidence type="ECO:0000259" key="3">
    <source>
        <dbReference type="PROSITE" id="PS51819"/>
    </source>
</evidence>
<proteinExistence type="inferred from homology"/>
<dbReference type="Pfam" id="PF13669">
    <property type="entry name" value="Glyoxalase_4"/>
    <property type="match status" value="1"/>
</dbReference>
<comment type="similarity">
    <text evidence="1">Belongs to the methylmalonyl-CoA epimerase family.</text>
</comment>
<evidence type="ECO:0000256" key="1">
    <source>
        <dbReference type="ARBA" id="ARBA00009308"/>
    </source>
</evidence>
<dbReference type="PANTHER" id="PTHR43048">
    <property type="entry name" value="METHYLMALONYL-COA EPIMERASE"/>
    <property type="match status" value="1"/>
</dbReference>
<dbReference type="PROSITE" id="PS51819">
    <property type="entry name" value="VOC"/>
    <property type="match status" value="1"/>
</dbReference>